<dbReference type="AlphaFoldDB" id="A0A238H3F8"/>
<proteinExistence type="predicted"/>
<organism evidence="2 3">
    <name type="scientific">Burkholderia singularis</name>
    <dbReference type="NCBI Taxonomy" id="1503053"/>
    <lineage>
        <taxon>Bacteria</taxon>
        <taxon>Pseudomonadati</taxon>
        <taxon>Pseudomonadota</taxon>
        <taxon>Betaproteobacteria</taxon>
        <taxon>Burkholderiales</taxon>
        <taxon>Burkholderiaceae</taxon>
        <taxon>Burkholderia</taxon>
        <taxon>pseudomallei group</taxon>
    </lineage>
</organism>
<sequence length="47" mass="4902">MLDAIADASGIASHTDTNPPEETACECLFIKSSARICSANAWGNTMS</sequence>
<protein>
    <submittedName>
        <fullName evidence="2">Uncharacterized protein</fullName>
    </submittedName>
</protein>
<reference evidence="2 3" key="1">
    <citation type="submission" date="2017-04" db="EMBL/GenBank/DDBJ databases">
        <authorList>
            <person name="Afonso C.L."/>
            <person name="Miller P.J."/>
            <person name="Scott M.A."/>
            <person name="Spackman E."/>
            <person name="Goraichik I."/>
            <person name="Dimitrov K.M."/>
            <person name="Suarez D.L."/>
            <person name="Swayne D.E."/>
        </authorList>
    </citation>
    <scope>NUCLEOTIDE SEQUENCE [LARGE SCALE GENOMIC DNA]</scope>
    <source>
        <strain evidence="2">LMG 28154</strain>
    </source>
</reference>
<evidence type="ECO:0000313" key="3">
    <source>
        <dbReference type="Proteomes" id="UP000198460"/>
    </source>
</evidence>
<evidence type="ECO:0000256" key="1">
    <source>
        <dbReference type="SAM" id="MobiDB-lite"/>
    </source>
</evidence>
<dbReference type="EMBL" id="FXAN01000042">
    <property type="protein sequence ID" value="SMF99573.1"/>
    <property type="molecule type" value="Genomic_DNA"/>
</dbReference>
<evidence type="ECO:0000313" key="2">
    <source>
        <dbReference type="EMBL" id="SMF99573.1"/>
    </source>
</evidence>
<gene>
    <name evidence="2" type="ORF">BSIN_2756</name>
</gene>
<dbReference type="Proteomes" id="UP000198460">
    <property type="component" value="Unassembled WGS sequence"/>
</dbReference>
<accession>A0A238H3F8</accession>
<name>A0A238H3F8_9BURK</name>
<feature type="region of interest" description="Disordered" evidence="1">
    <location>
        <begin position="1"/>
        <end position="21"/>
    </location>
</feature>